<dbReference type="InterPro" id="IPR035681">
    <property type="entry name" value="ComA-like_MBL"/>
</dbReference>
<dbReference type="Proteomes" id="UP000266287">
    <property type="component" value="Unassembled WGS sequence"/>
</dbReference>
<gene>
    <name evidence="1" type="ORF">B9J77_04830</name>
</gene>
<protein>
    <submittedName>
        <fullName evidence="1">MBL fold metallo-hydrolase</fullName>
    </submittedName>
</protein>
<proteinExistence type="predicted"/>
<name>A0A399FTV5_UNCN2</name>
<dbReference type="EMBL" id="NDHY01000014">
    <property type="protein sequence ID" value="RIH99717.1"/>
    <property type="molecule type" value="Genomic_DNA"/>
</dbReference>
<dbReference type="SUPFAM" id="SSF56281">
    <property type="entry name" value="Metallo-hydrolase/oxidoreductase"/>
    <property type="match status" value="1"/>
</dbReference>
<dbReference type="CDD" id="cd07731">
    <property type="entry name" value="ComA-like_MBL-fold"/>
    <property type="match status" value="1"/>
</dbReference>
<dbReference type="InterPro" id="IPR052159">
    <property type="entry name" value="Competence_DNA_uptake"/>
</dbReference>
<dbReference type="PANTHER" id="PTHR30619:SF1">
    <property type="entry name" value="RECOMBINATION PROTEIN 2"/>
    <property type="match status" value="1"/>
</dbReference>
<dbReference type="Gene3D" id="3.60.15.10">
    <property type="entry name" value="Ribonuclease Z/Hydroxyacylglutathione hydrolase-like"/>
    <property type="match status" value="1"/>
</dbReference>
<organism evidence="1 2">
    <name type="scientific">candidate division NPL-UPA2 bacterium Unc8</name>
    <dbReference type="NCBI Taxonomy" id="1980939"/>
    <lineage>
        <taxon>Bacteria</taxon>
    </lineage>
</organism>
<sequence length="223" mass="24877">MTITYFDVGQGLAHLIQIPSGKVILYDAGVGGFICILNESEFEVGEVLDPGMIHPTPTYKSFLELIKSREISYRIVRDGNILDWGPDVFVQVLSPPPDSLWKCVNENSITIMLIYGKIRFLFTGDIEKDAINRLINEYGPRIRADVVQVPHHGSNTSNCRNFITLVRASHAITSGSGGWPFGHPTPETEKRWKESGADVYHTHQSGNITIVSDGKNIRIKTVR</sequence>
<dbReference type="PANTHER" id="PTHR30619">
    <property type="entry name" value="DNA INTERNALIZATION/COMPETENCE PROTEIN COMEC/REC2"/>
    <property type="match status" value="1"/>
</dbReference>
<evidence type="ECO:0000313" key="1">
    <source>
        <dbReference type="EMBL" id="RIH99717.1"/>
    </source>
</evidence>
<comment type="caution">
    <text evidence="1">The sequence shown here is derived from an EMBL/GenBank/DDBJ whole genome shotgun (WGS) entry which is preliminary data.</text>
</comment>
<keyword evidence="1" id="KW-0378">Hydrolase</keyword>
<dbReference type="InterPro" id="IPR036866">
    <property type="entry name" value="RibonucZ/Hydroxyglut_hydro"/>
</dbReference>
<dbReference type="GO" id="GO:0016787">
    <property type="term" value="F:hydrolase activity"/>
    <property type="evidence" value="ECO:0007669"/>
    <property type="project" value="UniProtKB-KW"/>
</dbReference>
<reference evidence="1 2" key="1">
    <citation type="submission" date="2018-08" db="EMBL/GenBank/DDBJ databases">
        <title>Draft genome of candidate division NPL-UPA2 bacterium Unc8 that adapted to ultra-basic serpentinizing groundwater.</title>
        <authorList>
            <person name="Ishii S."/>
            <person name="Suzuki S."/>
            <person name="Nealson K.H."/>
        </authorList>
    </citation>
    <scope>NUCLEOTIDE SEQUENCE [LARGE SCALE GENOMIC DNA]</scope>
    <source>
        <strain evidence="1">Unc8</strain>
    </source>
</reference>
<accession>A0A399FTV5</accession>
<dbReference type="AlphaFoldDB" id="A0A399FTV5"/>
<evidence type="ECO:0000313" key="2">
    <source>
        <dbReference type="Proteomes" id="UP000266287"/>
    </source>
</evidence>